<evidence type="ECO:0000256" key="1">
    <source>
        <dbReference type="ARBA" id="ARBA00022737"/>
    </source>
</evidence>
<dbReference type="PANTHER" id="PTHR24198">
    <property type="entry name" value="ANKYRIN REPEAT AND PROTEIN KINASE DOMAIN-CONTAINING PROTEIN"/>
    <property type="match status" value="1"/>
</dbReference>
<keyword evidence="2 3" id="KW-0040">ANK repeat</keyword>
<dbReference type="InterPro" id="IPR036770">
    <property type="entry name" value="Ankyrin_rpt-contain_sf"/>
</dbReference>
<dbReference type="AlphaFoldDB" id="A0A7U6JHX0"/>
<dbReference type="PANTHER" id="PTHR24198:SF165">
    <property type="entry name" value="ANKYRIN REPEAT-CONTAINING PROTEIN-RELATED"/>
    <property type="match status" value="1"/>
</dbReference>
<organism evidence="4 5">
    <name type="scientific">Thiolapillus brandeum</name>
    <dbReference type="NCBI Taxonomy" id="1076588"/>
    <lineage>
        <taxon>Bacteria</taxon>
        <taxon>Pseudomonadati</taxon>
        <taxon>Pseudomonadota</taxon>
        <taxon>Gammaproteobacteria</taxon>
        <taxon>Chromatiales</taxon>
        <taxon>Sedimenticolaceae</taxon>
        <taxon>Thiolapillus</taxon>
    </lineage>
</organism>
<dbReference type="PROSITE" id="PS50297">
    <property type="entry name" value="ANK_REP_REGION"/>
    <property type="match status" value="1"/>
</dbReference>
<protein>
    <recommendedName>
        <fullName evidence="6">Ankyrin repeat domain-containing protein</fullName>
    </recommendedName>
</protein>
<gene>
    <name evidence="4" type="ORF">TBH_C1228</name>
</gene>
<dbReference type="EMBL" id="AP012273">
    <property type="protein sequence ID" value="BAO44153.1"/>
    <property type="molecule type" value="Genomic_DNA"/>
</dbReference>
<dbReference type="SMART" id="SM00248">
    <property type="entry name" value="ANK"/>
    <property type="match status" value="4"/>
</dbReference>
<dbReference type="Proteomes" id="UP000031631">
    <property type="component" value="Chromosome"/>
</dbReference>
<dbReference type="OrthoDB" id="6020170at2"/>
<dbReference type="Pfam" id="PF12796">
    <property type="entry name" value="Ank_2"/>
    <property type="match status" value="1"/>
</dbReference>
<proteinExistence type="predicted"/>
<dbReference type="SUPFAM" id="SSF48403">
    <property type="entry name" value="Ankyrin repeat"/>
    <property type="match status" value="1"/>
</dbReference>
<evidence type="ECO:0000313" key="4">
    <source>
        <dbReference type="EMBL" id="BAO44153.1"/>
    </source>
</evidence>
<feature type="repeat" description="ANK" evidence="3">
    <location>
        <begin position="195"/>
        <end position="227"/>
    </location>
</feature>
<keyword evidence="1" id="KW-0677">Repeat</keyword>
<feature type="repeat" description="ANK" evidence="3">
    <location>
        <begin position="228"/>
        <end position="261"/>
    </location>
</feature>
<reference evidence="4 5" key="1">
    <citation type="journal article" date="2014" name="PLoS ONE">
        <title>Physiological and genomic features of a novel sulfur-oxidizing gammaproteobacterium belonging to a previously uncultivated symbiotic lineage isolated from a hydrothermal vent.</title>
        <authorList>
            <person name="Nunoura T."/>
            <person name="Takaki Y."/>
            <person name="Kazama H."/>
            <person name="Kakuta J."/>
            <person name="Shimamura S."/>
            <person name="Makita H."/>
            <person name="Hirai M."/>
            <person name="Miyazaki M."/>
            <person name="Takai K."/>
        </authorList>
    </citation>
    <scope>NUCLEOTIDE SEQUENCE [LARGE SCALE GENOMIC DNA]</scope>
    <source>
        <strain evidence="4 5">Hiromi1</strain>
    </source>
</reference>
<evidence type="ECO:0000256" key="2">
    <source>
        <dbReference type="ARBA" id="ARBA00023043"/>
    </source>
</evidence>
<name>A0A7U6JHX0_9GAMM</name>
<dbReference type="KEGG" id="tbn:TBH_C1228"/>
<keyword evidence="5" id="KW-1185">Reference proteome</keyword>
<dbReference type="InterPro" id="IPR002110">
    <property type="entry name" value="Ankyrin_rpt"/>
</dbReference>
<feature type="repeat" description="ANK" evidence="3">
    <location>
        <begin position="369"/>
        <end position="401"/>
    </location>
</feature>
<dbReference type="RefSeq" id="WP_041066660.1">
    <property type="nucleotide sequence ID" value="NZ_AP012273.1"/>
</dbReference>
<evidence type="ECO:0000313" key="5">
    <source>
        <dbReference type="Proteomes" id="UP000031631"/>
    </source>
</evidence>
<dbReference type="Gene3D" id="1.25.40.20">
    <property type="entry name" value="Ankyrin repeat-containing domain"/>
    <property type="match status" value="2"/>
</dbReference>
<sequence>MSEMYCEIVLFHENPEAVRALKTLFSPLQESRETEFGEYHIESGMIAEHVIIAYPVGLLDSDKLMDVLSACDPDWLYVSVHDSGVGHEETWCFRKGHRKTTQKTLLKAVRERSEEADLYFSIANQEKERLGELLKQGIFDPGMKIDGTPLFYHVMAIGGLGLLKLAIRQGADIHALVERDHWIEVGDQIPFQAIQGMNLLSIAIGINEAPIVKFLLNSGIDVNAADRNGDSPLNIAAKDRLGHKFIEPLVNEGGDINHENRAGYTPLFSLLEDREYNAKKMLAVAGKWIELGADIRHQSSNGLNALWLVLNKSPEVVDFVRSQGVTEYRVPDGYYDGMGLNECLGKAMTINDVNTFEQRLDVDALDKSVQASLLHDAAYQGRMEIIRIMLEQGIKPYLMDRDLFFAHQKARESGNRAVADYLKAETAGFLEEAKSRIKTARPLYDSLMVAFETVTKMVSESQGETGSRDLSPLEMFQEHPFMQRLKSEQLEFQAGKAVSCKGERLTTKVNDEFEVIFQRGDPEFGMAVKISTNGKPKILDIGKVKYAA</sequence>
<evidence type="ECO:0008006" key="6">
    <source>
        <dbReference type="Google" id="ProtNLM"/>
    </source>
</evidence>
<dbReference type="PROSITE" id="PS50088">
    <property type="entry name" value="ANK_REPEAT"/>
    <property type="match status" value="3"/>
</dbReference>
<evidence type="ECO:0000256" key="3">
    <source>
        <dbReference type="PROSITE-ProRule" id="PRU00023"/>
    </source>
</evidence>
<accession>A0A7U6JHX0</accession>